<protein>
    <submittedName>
        <fullName evidence="2">Uncharacterized protein</fullName>
    </submittedName>
</protein>
<dbReference type="Proteomes" id="UP001497497">
    <property type="component" value="Unassembled WGS sequence"/>
</dbReference>
<feature type="compositionally biased region" description="Low complexity" evidence="1">
    <location>
        <begin position="23"/>
        <end position="39"/>
    </location>
</feature>
<sequence length="242" mass="26368">QTDSHNSTSEDDEPAVTTEADTNASQSQNSAAKSASYSSVWPPSESRDEVSQCSASSAGDHVGRNKGKGKKPAKLPAKGGKNDGTGLFTVLKEVREILFAPYDPYSHQDVDDADLPEWRGFESSNQDADNKQNAVQCGCLPEPSATEADAKRHTVASPKLNYDEVKRECSVKGYEVLRGLWRGASHQHTKIFLACNRVKPEFSPVEIVAFEQPYSNLTSSLFAAYGKATARHRINNRIPAIP</sequence>
<organism evidence="2 3">
    <name type="scientific">Lymnaea stagnalis</name>
    <name type="common">Great pond snail</name>
    <name type="synonym">Helix stagnalis</name>
    <dbReference type="NCBI Taxonomy" id="6523"/>
    <lineage>
        <taxon>Eukaryota</taxon>
        <taxon>Metazoa</taxon>
        <taxon>Spiralia</taxon>
        <taxon>Lophotrochozoa</taxon>
        <taxon>Mollusca</taxon>
        <taxon>Gastropoda</taxon>
        <taxon>Heterobranchia</taxon>
        <taxon>Euthyneura</taxon>
        <taxon>Panpulmonata</taxon>
        <taxon>Hygrophila</taxon>
        <taxon>Lymnaeoidea</taxon>
        <taxon>Lymnaeidae</taxon>
        <taxon>Lymnaea</taxon>
    </lineage>
</organism>
<reference evidence="2 3" key="1">
    <citation type="submission" date="2024-04" db="EMBL/GenBank/DDBJ databases">
        <authorList>
            <consortium name="Genoscope - CEA"/>
            <person name="William W."/>
        </authorList>
    </citation>
    <scope>NUCLEOTIDE SEQUENCE [LARGE SCALE GENOMIC DNA]</scope>
</reference>
<comment type="caution">
    <text evidence="2">The sequence shown here is derived from an EMBL/GenBank/DDBJ whole genome shotgun (WGS) entry which is preliminary data.</text>
</comment>
<dbReference type="EMBL" id="CAXITT010000237">
    <property type="protein sequence ID" value="CAL1536714.1"/>
    <property type="molecule type" value="Genomic_DNA"/>
</dbReference>
<feature type="compositionally biased region" description="Basic residues" evidence="1">
    <location>
        <begin position="64"/>
        <end position="73"/>
    </location>
</feature>
<feature type="non-terminal residue" evidence="2">
    <location>
        <position position="1"/>
    </location>
</feature>
<evidence type="ECO:0000313" key="3">
    <source>
        <dbReference type="Proteomes" id="UP001497497"/>
    </source>
</evidence>
<evidence type="ECO:0000313" key="2">
    <source>
        <dbReference type="EMBL" id="CAL1536714.1"/>
    </source>
</evidence>
<gene>
    <name evidence="2" type="ORF">GSLYS_00010627001</name>
</gene>
<evidence type="ECO:0000256" key="1">
    <source>
        <dbReference type="SAM" id="MobiDB-lite"/>
    </source>
</evidence>
<feature type="region of interest" description="Disordered" evidence="1">
    <location>
        <begin position="1"/>
        <end position="85"/>
    </location>
</feature>
<dbReference type="AlphaFoldDB" id="A0AAV2HSM5"/>
<accession>A0AAV2HSM5</accession>
<keyword evidence="3" id="KW-1185">Reference proteome</keyword>
<feature type="non-terminal residue" evidence="2">
    <location>
        <position position="242"/>
    </location>
</feature>
<name>A0AAV2HSM5_LYMST</name>
<proteinExistence type="predicted"/>